<feature type="transmembrane region" description="Helical" evidence="1">
    <location>
        <begin position="83"/>
        <end position="101"/>
    </location>
</feature>
<sequence length="219" mass="24458">MKTTVIQSGIYWIQWVVILVCLIAFWPVGLLLLWLKMRSDLKATLVASATLKAVAWALLGLMSFLILLMLITDDKYVYDAIPGFIILLSGCAGLLIAASIANRKAILYKKLISIVVNDGITSIDEISQILNLSYEKVYRYLNRLINRSLLKNAYISEAHRAVVFPDSNRKEQENVRAGVREHEPEPEYTIVYCKSCGAQKAVVVGKIDTCNFCGSKLKG</sequence>
<evidence type="ECO:0000313" key="3">
    <source>
        <dbReference type="Proteomes" id="UP000324781"/>
    </source>
</evidence>
<dbReference type="OrthoDB" id="1864001at2"/>
<organism evidence="2 3">
    <name type="scientific">Thermoclostridium caenicola</name>
    <dbReference type="NCBI Taxonomy" id="659425"/>
    <lineage>
        <taxon>Bacteria</taxon>
        <taxon>Bacillati</taxon>
        <taxon>Bacillota</taxon>
        <taxon>Clostridia</taxon>
        <taxon>Eubacteriales</taxon>
        <taxon>Oscillospiraceae</taxon>
        <taxon>Thermoclostridium</taxon>
    </lineage>
</organism>
<accession>A0A1M6FNU5</accession>
<evidence type="ECO:0000256" key="1">
    <source>
        <dbReference type="SAM" id="Phobius"/>
    </source>
</evidence>
<dbReference type="Proteomes" id="UP000324781">
    <property type="component" value="Unassembled WGS sequence"/>
</dbReference>
<keyword evidence="1" id="KW-1133">Transmembrane helix</keyword>
<gene>
    <name evidence="2" type="ORF">SAMN05444373_101833</name>
</gene>
<keyword evidence="1" id="KW-0812">Transmembrane</keyword>
<reference evidence="2 3" key="1">
    <citation type="submission" date="2016-11" db="EMBL/GenBank/DDBJ databases">
        <authorList>
            <person name="Varghese N."/>
            <person name="Submissions S."/>
        </authorList>
    </citation>
    <scope>NUCLEOTIDE SEQUENCE [LARGE SCALE GENOMIC DNA]</scope>
    <source>
        <strain evidence="2 3">DSM 19027</strain>
    </source>
</reference>
<evidence type="ECO:0000313" key="2">
    <source>
        <dbReference type="EMBL" id="SHI99350.1"/>
    </source>
</evidence>
<protein>
    <submittedName>
        <fullName evidence="2">Uncharacterized protein</fullName>
    </submittedName>
</protein>
<feature type="transmembrane region" description="Helical" evidence="1">
    <location>
        <begin position="45"/>
        <end position="71"/>
    </location>
</feature>
<feature type="transmembrane region" description="Helical" evidence="1">
    <location>
        <begin position="12"/>
        <end position="33"/>
    </location>
</feature>
<dbReference type="AlphaFoldDB" id="A0A1M6FNU5"/>
<keyword evidence="3" id="KW-1185">Reference proteome</keyword>
<dbReference type="RefSeq" id="WP_149678551.1">
    <property type="nucleotide sequence ID" value="NZ_FQZP01000018.1"/>
</dbReference>
<dbReference type="EMBL" id="FQZP01000018">
    <property type="protein sequence ID" value="SHI99350.1"/>
    <property type="molecule type" value="Genomic_DNA"/>
</dbReference>
<keyword evidence="1" id="KW-0472">Membrane</keyword>
<proteinExistence type="predicted"/>
<name>A0A1M6FNU5_9FIRM</name>